<name>A0AA37XD81_9MICO</name>
<evidence type="ECO:0000256" key="2">
    <source>
        <dbReference type="ARBA" id="ARBA00007375"/>
    </source>
</evidence>
<feature type="transmembrane region" description="Helical" evidence="6">
    <location>
        <begin position="143"/>
        <end position="161"/>
    </location>
</feature>
<keyword evidence="8" id="KW-1185">Reference proteome</keyword>
<dbReference type="Pfam" id="PF07947">
    <property type="entry name" value="YhhN"/>
    <property type="match status" value="1"/>
</dbReference>
<feature type="transmembrane region" description="Helical" evidence="6">
    <location>
        <begin position="192"/>
        <end position="213"/>
    </location>
</feature>
<feature type="transmembrane region" description="Helical" evidence="6">
    <location>
        <begin position="116"/>
        <end position="136"/>
    </location>
</feature>
<protein>
    <recommendedName>
        <fullName evidence="9">Lysoplasmalogenase</fullName>
    </recommendedName>
</protein>
<evidence type="ECO:0000256" key="1">
    <source>
        <dbReference type="ARBA" id="ARBA00004141"/>
    </source>
</evidence>
<feature type="transmembrane region" description="Helical" evidence="6">
    <location>
        <begin position="94"/>
        <end position="110"/>
    </location>
</feature>
<gene>
    <name evidence="7" type="ORF">GCM10025874_25650</name>
</gene>
<dbReference type="InterPro" id="IPR012506">
    <property type="entry name" value="TMEM86B-like"/>
</dbReference>
<keyword evidence="3 6" id="KW-0812">Transmembrane</keyword>
<keyword evidence="4 6" id="KW-1133">Transmembrane helix</keyword>
<comment type="caution">
    <text evidence="7">The sequence shown here is derived from an EMBL/GenBank/DDBJ whole genome shotgun (WGS) entry which is preliminary data.</text>
</comment>
<dbReference type="Proteomes" id="UP001157160">
    <property type="component" value="Unassembled WGS sequence"/>
</dbReference>
<proteinExistence type="inferred from homology"/>
<evidence type="ECO:0000256" key="4">
    <source>
        <dbReference type="ARBA" id="ARBA00022989"/>
    </source>
</evidence>
<comment type="subcellular location">
    <subcellularLocation>
        <location evidence="1">Membrane</location>
        <topology evidence="1">Multi-pass membrane protein</topology>
    </subcellularLocation>
</comment>
<dbReference type="PANTHER" id="PTHR31885">
    <property type="entry name" value="GH04784P"/>
    <property type="match status" value="1"/>
</dbReference>
<evidence type="ECO:0000256" key="5">
    <source>
        <dbReference type="ARBA" id="ARBA00023136"/>
    </source>
</evidence>
<evidence type="ECO:0000256" key="6">
    <source>
        <dbReference type="SAM" id="Phobius"/>
    </source>
</evidence>
<feature type="transmembrane region" description="Helical" evidence="6">
    <location>
        <begin position="66"/>
        <end position="87"/>
    </location>
</feature>
<dbReference type="GO" id="GO:0016787">
    <property type="term" value="F:hydrolase activity"/>
    <property type="evidence" value="ECO:0007669"/>
    <property type="project" value="TreeGrafter"/>
</dbReference>
<reference evidence="7 8" key="1">
    <citation type="journal article" date="2014" name="Int. J. Syst. Evol. Microbiol.">
        <title>Complete genome sequence of Corynebacterium casei LMG S-19264T (=DSM 44701T), isolated from a smear-ripened cheese.</title>
        <authorList>
            <consortium name="US DOE Joint Genome Institute (JGI-PGF)"/>
            <person name="Walter F."/>
            <person name="Albersmeier A."/>
            <person name="Kalinowski J."/>
            <person name="Ruckert C."/>
        </authorList>
    </citation>
    <scope>NUCLEOTIDE SEQUENCE [LARGE SCALE GENOMIC DNA]</scope>
    <source>
        <strain evidence="7 8">NBRC 112289</strain>
    </source>
</reference>
<evidence type="ECO:0000313" key="7">
    <source>
        <dbReference type="EMBL" id="GMA29312.1"/>
    </source>
</evidence>
<evidence type="ECO:0008006" key="9">
    <source>
        <dbReference type="Google" id="ProtNLM"/>
    </source>
</evidence>
<dbReference type="GO" id="GO:0016020">
    <property type="term" value="C:membrane"/>
    <property type="evidence" value="ECO:0007669"/>
    <property type="project" value="UniProtKB-SubCell"/>
</dbReference>
<comment type="similarity">
    <text evidence="2">Belongs to the TMEM86 family.</text>
</comment>
<sequence>MLCQLSYRGDRHHPRRRGARPPSVVGPTVELVTTTAAPRALTPASAAFAIASLAHLVSLLPGMPEALNLATKAAIVPLLTAAVLAAVPGRRPPALLLAALGASFAGDLLLMLPDAFLGGVACFLVAQALYLSLLLPRTTGRPLLLPVALYLAAFAGLLALLGPSLGALLPALAVYGAVLCAMGAVAARGGLVLALGGASFVVSDALLAVAKFVPGWDRSAVHIVTMATYCAAQALLAWGVLRLDLRRARTAGRSAG</sequence>
<accession>A0AA37XD81</accession>
<evidence type="ECO:0000256" key="3">
    <source>
        <dbReference type="ARBA" id="ARBA00022692"/>
    </source>
</evidence>
<organism evidence="7 8">
    <name type="scientific">Arenivirga flava</name>
    <dbReference type="NCBI Taxonomy" id="1930060"/>
    <lineage>
        <taxon>Bacteria</taxon>
        <taxon>Bacillati</taxon>
        <taxon>Actinomycetota</taxon>
        <taxon>Actinomycetes</taxon>
        <taxon>Micrococcales</taxon>
        <taxon>Microbacteriaceae</taxon>
        <taxon>Arenivirga</taxon>
    </lineage>
</organism>
<feature type="transmembrane region" description="Helical" evidence="6">
    <location>
        <begin position="219"/>
        <end position="241"/>
    </location>
</feature>
<feature type="transmembrane region" description="Helical" evidence="6">
    <location>
        <begin position="167"/>
        <end position="185"/>
    </location>
</feature>
<dbReference type="AlphaFoldDB" id="A0AA37XD81"/>
<dbReference type="PANTHER" id="PTHR31885:SF6">
    <property type="entry name" value="GH04784P"/>
    <property type="match status" value="1"/>
</dbReference>
<dbReference type="EMBL" id="BSUL01000001">
    <property type="protein sequence ID" value="GMA29312.1"/>
    <property type="molecule type" value="Genomic_DNA"/>
</dbReference>
<keyword evidence="5 6" id="KW-0472">Membrane</keyword>
<evidence type="ECO:0000313" key="8">
    <source>
        <dbReference type="Proteomes" id="UP001157160"/>
    </source>
</evidence>